<dbReference type="EMBL" id="UINC01134990">
    <property type="protein sequence ID" value="SVD18867.1"/>
    <property type="molecule type" value="Genomic_DNA"/>
</dbReference>
<feature type="domain" description="MoaB/Mog" evidence="2">
    <location>
        <begin position="169"/>
        <end position="303"/>
    </location>
</feature>
<dbReference type="InterPro" id="IPR036425">
    <property type="entry name" value="MoaB/Mog-like_dom_sf"/>
</dbReference>
<feature type="non-terminal residue" evidence="3">
    <location>
        <position position="1"/>
    </location>
</feature>
<dbReference type="PROSITE" id="PS01079">
    <property type="entry name" value="MOCF_BIOSYNTHESIS_2"/>
    <property type="match status" value="1"/>
</dbReference>
<organism evidence="3">
    <name type="scientific">marine metagenome</name>
    <dbReference type="NCBI Taxonomy" id="408172"/>
    <lineage>
        <taxon>unclassified sequences</taxon>
        <taxon>metagenomes</taxon>
        <taxon>ecological metagenomes</taxon>
    </lineage>
</organism>
<dbReference type="Pfam" id="PF03453">
    <property type="entry name" value="MoeA_N"/>
    <property type="match status" value="1"/>
</dbReference>
<evidence type="ECO:0000259" key="2">
    <source>
        <dbReference type="SMART" id="SM00852"/>
    </source>
</evidence>
<name>A0A382TBJ4_9ZZZZ</name>
<dbReference type="InterPro" id="IPR038987">
    <property type="entry name" value="MoeA-like"/>
</dbReference>
<dbReference type="InterPro" id="IPR036135">
    <property type="entry name" value="MoeA_linker/N_sf"/>
</dbReference>
<dbReference type="Gene3D" id="3.40.980.10">
    <property type="entry name" value="MoaB/Mog-like domain"/>
    <property type="match status" value="1"/>
</dbReference>
<dbReference type="GO" id="GO:0061599">
    <property type="term" value="F:molybdopterin molybdotransferase activity"/>
    <property type="evidence" value="ECO:0007669"/>
    <property type="project" value="TreeGrafter"/>
</dbReference>
<dbReference type="InterPro" id="IPR008284">
    <property type="entry name" value="MoCF_biosynth_CS"/>
</dbReference>
<dbReference type="Gene3D" id="2.170.190.11">
    <property type="entry name" value="Molybdopterin biosynthesis moea protein, domain 3"/>
    <property type="match status" value="1"/>
</dbReference>
<feature type="non-terminal residue" evidence="3">
    <location>
        <position position="303"/>
    </location>
</feature>
<dbReference type="AlphaFoldDB" id="A0A382TBJ4"/>
<sequence length="303" mass="31773">ARQRILRSLKTLPHEDVAISEALGRVLAQDIQARRTQPPTDISAMDGYAARSSDLSNIPKTLKMIGESPAGGSFGGTVGQNETVRIFTGGPLPKGADTVVIQENTVPNGELISVKESARAGQYIRKAGLDFNEGEIGLRAGRILSARDIALAAAMNFPWLPVYRKPRISILATGDEIVRPGDPIGPNQIVSSNAIALQAFIEVCGGFAVDLGISPDKTDALLQMANGARGTDLLITTGGVSVGDHDLVHEALHGAGLKVNFSKVAMRPGKPVMFGNLNGIPVLSLPGNPVSALVCALVFLYPA</sequence>
<dbReference type="SUPFAM" id="SSF63882">
    <property type="entry name" value="MoeA N-terminal region -like"/>
    <property type="match status" value="1"/>
</dbReference>
<dbReference type="GO" id="GO:0006777">
    <property type="term" value="P:Mo-molybdopterin cofactor biosynthetic process"/>
    <property type="evidence" value="ECO:0007669"/>
    <property type="project" value="UniProtKB-KW"/>
</dbReference>
<proteinExistence type="predicted"/>
<keyword evidence="1" id="KW-0501">Molybdenum cofactor biosynthesis</keyword>
<dbReference type="SUPFAM" id="SSF53218">
    <property type="entry name" value="Molybdenum cofactor biosynthesis proteins"/>
    <property type="match status" value="1"/>
</dbReference>
<dbReference type="InterPro" id="IPR005110">
    <property type="entry name" value="MoeA_linker/N"/>
</dbReference>
<dbReference type="Pfam" id="PF00994">
    <property type="entry name" value="MoCF_biosynth"/>
    <property type="match status" value="1"/>
</dbReference>
<evidence type="ECO:0000256" key="1">
    <source>
        <dbReference type="ARBA" id="ARBA00023150"/>
    </source>
</evidence>
<protein>
    <recommendedName>
        <fullName evidence="2">MoaB/Mog domain-containing protein</fullName>
    </recommendedName>
</protein>
<dbReference type="SMART" id="SM00852">
    <property type="entry name" value="MoCF_biosynth"/>
    <property type="match status" value="1"/>
</dbReference>
<dbReference type="CDD" id="cd00887">
    <property type="entry name" value="MoeA"/>
    <property type="match status" value="1"/>
</dbReference>
<dbReference type="NCBIfam" id="NF045515">
    <property type="entry name" value="Glp_gephyrin"/>
    <property type="match status" value="1"/>
</dbReference>
<dbReference type="GO" id="GO:0005829">
    <property type="term" value="C:cytosol"/>
    <property type="evidence" value="ECO:0007669"/>
    <property type="project" value="TreeGrafter"/>
</dbReference>
<dbReference type="PANTHER" id="PTHR10192">
    <property type="entry name" value="MOLYBDOPTERIN BIOSYNTHESIS PROTEIN"/>
    <property type="match status" value="1"/>
</dbReference>
<dbReference type="InterPro" id="IPR001453">
    <property type="entry name" value="MoaB/Mog_dom"/>
</dbReference>
<dbReference type="Gene3D" id="3.90.105.10">
    <property type="entry name" value="Molybdopterin biosynthesis moea protein, domain 2"/>
    <property type="match status" value="1"/>
</dbReference>
<dbReference type="NCBIfam" id="TIGR00177">
    <property type="entry name" value="molyb_syn"/>
    <property type="match status" value="1"/>
</dbReference>
<accession>A0A382TBJ4</accession>
<reference evidence="3" key="1">
    <citation type="submission" date="2018-05" db="EMBL/GenBank/DDBJ databases">
        <authorList>
            <person name="Lanie J.A."/>
            <person name="Ng W.-L."/>
            <person name="Kazmierczak K.M."/>
            <person name="Andrzejewski T.M."/>
            <person name="Davidsen T.M."/>
            <person name="Wayne K.J."/>
            <person name="Tettelin H."/>
            <person name="Glass J.I."/>
            <person name="Rusch D."/>
            <person name="Podicherti R."/>
            <person name="Tsui H.-C.T."/>
            <person name="Winkler M.E."/>
        </authorList>
    </citation>
    <scope>NUCLEOTIDE SEQUENCE</scope>
</reference>
<dbReference type="PANTHER" id="PTHR10192:SF5">
    <property type="entry name" value="GEPHYRIN"/>
    <property type="match status" value="1"/>
</dbReference>
<gene>
    <name evidence="3" type="ORF">METZ01_LOCUS371721</name>
</gene>
<evidence type="ECO:0000313" key="3">
    <source>
        <dbReference type="EMBL" id="SVD18867.1"/>
    </source>
</evidence>